<proteinExistence type="predicted"/>
<organism evidence="1 2">
    <name type="scientific">Paraburkholderia largidicola</name>
    <dbReference type="NCBI Taxonomy" id="3014751"/>
    <lineage>
        <taxon>Bacteria</taxon>
        <taxon>Pseudomonadati</taxon>
        <taxon>Pseudomonadota</taxon>
        <taxon>Betaproteobacteria</taxon>
        <taxon>Burkholderiales</taxon>
        <taxon>Burkholderiaceae</taxon>
        <taxon>Paraburkholderia</taxon>
    </lineage>
</organism>
<keyword evidence="2" id="KW-1185">Reference proteome</keyword>
<dbReference type="AlphaFoldDB" id="A0A7I8C1P6"/>
<evidence type="ECO:0000313" key="2">
    <source>
        <dbReference type="Proteomes" id="UP000510888"/>
    </source>
</evidence>
<evidence type="ECO:0000313" key="1">
    <source>
        <dbReference type="EMBL" id="BCF94944.1"/>
    </source>
</evidence>
<protein>
    <submittedName>
        <fullName evidence="1">Uncharacterized protein</fullName>
    </submittedName>
</protein>
<geneLocation type="plasmid" evidence="1 2">
    <name>PPGU16_p2</name>
</geneLocation>
<gene>
    <name evidence="1" type="ORF">PPGU16_80110</name>
</gene>
<sequence>MFVNSVSAISVGSVCGIYASSDAVSRRIEREIRTASLKSEIVAVSKGFMKIEVNQMNAFIQRTIE</sequence>
<dbReference type="Proteomes" id="UP000510888">
    <property type="component" value="Plasmid PPGU16_p2"/>
</dbReference>
<dbReference type="KEGG" id="plad:PPGU16_80110"/>
<dbReference type="EMBL" id="AP023177">
    <property type="protein sequence ID" value="BCF94944.1"/>
    <property type="molecule type" value="Genomic_DNA"/>
</dbReference>
<name>A0A7I8C1P6_9BURK</name>
<accession>A0A7I8C1P6</accession>
<reference evidence="1 2" key="1">
    <citation type="journal article" date="2020" name="Genes (Basel)">
        <title>Genomic Comparison of Insect Gut Symbionts from Divergent Burkholderia Subclades.</title>
        <authorList>
            <person name="Takeshita K."/>
            <person name="Kikuchi Y."/>
        </authorList>
    </citation>
    <scope>NUCLEOTIDE SEQUENCE [LARGE SCALE GENOMIC DNA]</scope>
    <source>
        <strain evidence="1 2">PGU16</strain>
        <plasmid evidence="1 2">PPGU16_p2</plasmid>
    </source>
</reference>
<keyword evidence="1" id="KW-0614">Plasmid</keyword>